<keyword evidence="3" id="KW-1185">Reference proteome</keyword>
<evidence type="ECO:0000256" key="1">
    <source>
        <dbReference type="SAM" id="Phobius"/>
    </source>
</evidence>
<gene>
    <name evidence="2" type="ordered locus">MAE_33760</name>
</gene>
<proteinExistence type="predicted"/>
<evidence type="ECO:0000313" key="2">
    <source>
        <dbReference type="EMBL" id="BAG03198.1"/>
    </source>
</evidence>
<keyword evidence="1" id="KW-0812">Transmembrane</keyword>
<accession>B0JMB3</accession>
<keyword evidence="1" id="KW-0472">Membrane</keyword>
<dbReference type="EMBL" id="AP009552">
    <property type="protein sequence ID" value="BAG03198.1"/>
    <property type="molecule type" value="Genomic_DNA"/>
</dbReference>
<feature type="transmembrane region" description="Helical" evidence="1">
    <location>
        <begin position="6"/>
        <end position="23"/>
    </location>
</feature>
<protein>
    <submittedName>
        <fullName evidence="2">Uncharacterized protein</fullName>
    </submittedName>
</protein>
<dbReference type="AlphaFoldDB" id="B0JMB3"/>
<reference evidence="2 3" key="1">
    <citation type="journal article" date="2007" name="DNA Res.">
        <title>Complete genomic structure of the bloom-forming toxic cyanobacterium Microcystis aeruginosa NIES-843.</title>
        <authorList>
            <person name="Kaneko T."/>
            <person name="Nakajima N."/>
            <person name="Okamoto S."/>
            <person name="Suzuki I."/>
            <person name="Tanabe Y."/>
            <person name="Tamaoki M."/>
            <person name="Nakamura Y."/>
            <person name="Kasai F."/>
            <person name="Watanabe A."/>
            <person name="Kawashima K."/>
            <person name="Kishida Y."/>
            <person name="Ono A."/>
            <person name="Shimizu Y."/>
            <person name="Takahashi C."/>
            <person name="Minami C."/>
            <person name="Fujishiro T."/>
            <person name="Kohara M."/>
            <person name="Katoh M."/>
            <person name="Nakazaki N."/>
            <person name="Nakayama S."/>
            <person name="Yamada M."/>
            <person name="Tabata S."/>
            <person name="Watanabe M.M."/>
        </authorList>
    </citation>
    <scope>NUCLEOTIDE SEQUENCE [LARGE SCALE GENOMIC DNA]</scope>
    <source>
        <strain evidence="3">NIES-843 / IAM M-247</strain>
    </source>
</reference>
<dbReference type="Proteomes" id="UP000001510">
    <property type="component" value="Chromosome"/>
</dbReference>
<dbReference type="KEGG" id="mar:MAE_33760"/>
<organism evidence="2 3">
    <name type="scientific">Microcystis aeruginosa (strain NIES-843 / IAM M-2473)</name>
    <dbReference type="NCBI Taxonomy" id="449447"/>
    <lineage>
        <taxon>Bacteria</taxon>
        <taxon>Bacillati</taxon>
        <taxon>Cyanobacteriota</taxon>
        <taxon>Cyanophyceae</taxon>
        <taxon>Oscillatoriophycideae</taxon>
        <taxon>Chroococcales</taxon>
        <taxon>Microcystaceae</taxon>
        <taxon>Microcystis</taxon>
    </lineage>
</organism>
<evidence type="ECO:0000313" key="3">
    <source>
        <dbReference type="Proteomes" id="UP000001510"/>
    </source>
</evidence>
<sequence length="73" mass="8422">MVLHCFSSSSVRLLAIATIFIGGKFRNKANSSIRIFSWVAIICLTRTQAMLRFILLTTFWLFFAVQSRYWSAI</sequence>
<name>B0JMB3_MICAN</name>
<feature type="transmembrane region" description="Helical" evidence="1">
    <location>
        <begin position="35"/>
        <end position="63"/>
    </location>
</feature>
<keyword evidence="1" id="KW-1133">Transmembrane helix</keyword>
<dbReference type="EnsemblBacteria" id="BAG03198">
    <property type="protein sequence ID" value="BAG03198"/>
    <property type="gene ID" value="MAE_33760"/>
</dbReference>
<dbReference type="PaxDb" id="449447-MAE_33760"/>
<dbReference type="HOGENOM" id="CLU_2700621_0_0_3"/>